<gene>
    <name evidence="1" type="ORF">S03H2_17405</name>
</gene>
<organism evidence="1">
    <name type="scientific">marine sediment metagenome</name>
    <dbReference type="NCBI Taxonomy" id="412755"/>
    <lineage>
        <taxon>unclassified sequences</taxon>
        <taxon>metagenomes</taxon>
        <taxon>ecological metagenomes</taxon>
    </lineage>
</organism>
<protein>
    <submittedName>
        <fullName evidence="1">Uncharacterized protein</fullName>
    </submittedName>
</protein>
<dbReference type="EMBL" id="BARU01008974">
    <property type="protein sequence ID" value="GAH46493.1"/>
    <property type="molecule type" value="Genomic_DNA"/>
</dbReference>
<name>X1HMJ0_9ZZZZ</name>
<reference evidence="1" key="1">
    <citation type="journal article" date="2014" name="Front. Microbiol.">
        <title>High frequency of phylogenetically diverse reductive dehalogenase-homologous genes in deep subseafloor sedimentary metagenomes.</title>
        <authorList>
            <person name="Kawai M."/>
            <person name="Futagami T."/>
            <person name="Toyoda A."/>
            <person name="Takaki Y."/>
            <person name="Nishi S."/>
            <person name="Hori S."/>
            <person name="Arai W."/>
            <person name="Tsubouchi T."/>
            <person name="Morono Y."/>
            <person name="Uchiyama I."/>
            <person name="Ito T."/>
            <person name="Fujiyama A."/>
            <person name="Inagaki F."/>
            <person name="Takami H."/>
        </authorList>
    </citation>
    <scope>NUCLEOTIDE SEQUENCE</scope>
    <source>
        <strain evidence="1">Expedition CK06-06</strain>
    </source>
</reference>
<comment type="caution">
    <text evidence="1">The sequence shown here is derived from an EMBL/GenBank/DDBJ whole genome shotgun (WGS) entry which is preliminary data.</text>
</comment>
<accession>X1HMJ0</accession>
<dbReference type="AlphaFoldDB" id="X1HMJ0"/>
<sequence>DVCNESELDQTRKNLINLISTGRLPISRKNIRILKKEENVHIKTLINEKSSEAGLTLLGFRGEQLKHDKESMFTGYENVGNIFFVNARQEKKIN</sequence>
<feature type="non-terminal residue" evidence="1">
    <location>
        <position position="1"/>
    </location>
</feature>
<evidence type="ECO:0000313" key="1">
    <source>
        <dbReference type="EMBL" id="GAH46493.1"/>
    </source>
</evidence>
<proteinExistence type="predicted"/>